<evidence type="ECO:0000256" key="5">
    <source>
        <dbReference type="ARBA" id="ARBA00023180"/>
    </source>
</evidence>
<feature type="disulfide bond" evidence="6">
    <location>
        <begin position="112"/>
        <end position="121"/>
    </location>
</feature>
<proteinExistence type="predicted"/>
<name>A0A9N9W7G9_9NEOP</name>
<evidence type="ECO:0000256" key="1">
    <source>
        <dbReference type="ARBA" id="ARBA00022536"/>
    </source>
</evidence>
<keyword evidence="1 6" id="KW-0245">EGF-like domain</keyword>
<reference evidence="8" key="1">
    <citation type="submission" date="2021-12" db="EMBL/GenBank/DDBJ databases">
        <authorList>
            <person name="King R."/>
        </authorList>
    </citation>
    <scope>NUCLEOTIDE SEQUENCE</scope>
</reference>
<keyword evidence="4 6" id="KW-1015">Disulfide bond</keyword>
<evidence type="ECO:0000256" key="2">
    <source>
        <dbReference type="ARBA" id="ARBA00022729"/>
    </source>
</evidence>
<dbReference type="SMART" id="SM00179">
    <property type="entry name" value="EGF_CA"/>
    <property type="match status" value="1"/>
</dbReference>
<gene>
    <name evidence="8" type="ORF">DIATSA_LOCUS1559</name>
</gene>
<keyword evidence="5" id="KW-0325">Glycoprotein</keyword>
<dbReference type="InterPro" id="IPR000742">
    <property type="entry name" value="EGF"/>
</dbReference>
<dbReference type="InterPro" id="IPR001881">
    <property type="entry name" value="EGF-like_Ca-bd_dom"/>
</dbReference>
<evidence type="ECO:0000313" key="9">
    <source>
        <dbReference type="Proteomes" id="UP001153714"/>
    </source>
</evidence>
<protein>
    <recommendedName>
        <fullName evidence="7">EGF-like domain-containing protein</fullName>
    </recommendedName>
</protein>
<dbReference type="PANTHER" id="PTHR12916:SF4">
    <property type="entry name" value="UNINFLATABLE, ISOFORM C"/>
    <property type="match status" value="1"/>
</dbReference>
<dbReference type="PROSITE" id="PS01186">
    <property type="entry name" value="EGF_2"/>
    <property type="match status" value="1"/>
</dbReference>
<dbReference type="SUPFAM" id="SSF57196">
    <property type="entry name" value="EGF/Laminin"/>
    <property type="match status" value="1"/>
</dbReference>
<evidence type="ECO:0000259" key="7">
    <source>
        <dbReference type="PROSITE" id="PS50026"/>
    </source>
</evidence>
<dbReference type="InterPro" id="IPR000152">
    <property type="entry name" value="EGF-type_Asp/Asn_hydroxyl_site"/>
</dbReference>
<sequence length="195" mass="20455">MCDGACAGQVLYLGGPPPPPSDGPAGAAEPDDAAYFKGVIQDVQVSNGVNVTIVEFFPLEVSGVELPPPFGAVQLDARGVVRGVVTDDACASGPCLHNASCANTWNDYSCDCPRGYKGKQCAEVEFCQLQGCPLNSHCRNLDAGYECVSNATFDGVNTTLAYQLRVPRSPPLAPAAPPTPPDSLTITYRSVDMCR</sequence>
<dbReference type="SMART" id="SM00181">
    <property type="entry name" value="EGF"/>
    <property type="match status" value="1"/>
</dbReference>
<dbReference type="Proteomes" id="UP001153714">
    <property type="component" value="Chromosome 10"/>
</dbReference>
<dbReference type="PROSITE" id="PS50026">
    <property type="entry name" value="EGF_3"/>
    <property type="match status" value="1"/>
</dbReference>
<evidence type="ECO:0000256" key="4">
    <source>
        <dbReference type="ARBA" id="ARBA00023157"/>
    </source>
</evidence>
<dbReference type="GO" id="GO:0005509">
    <property type="term" value="F:calcium ion binding"/>
    <property type="evidence" value="ECO:0007669"/>
    <property type="project" value="InterPro"/>
</dbReference>
<dbReference type="EMBL" id="OU893341">
    <property type="protein sequence ID" value="CAG9783379.1"/>
    <property type="molecule type" value="Genomic_DNA"/>
</dbReference>
<dbReference type="Pfam" id="PF00008">
    <property type="entry name" value="EGF"/>
    <property type="match status" value="1"/>
</dbReference>
<evidence type="ECO:0000313" key="8">
    <source>
        <dbReference type="EMBL" id="CAG9783379.1"/>
    </source>
</evidence>
<accession>A0A9N9W7G9</accession>
<dbReference type="OrthoDB" id="283575at2759"/>
<reference evidence="8" key="2">
    <citation type="submission" date="2022-10" db="EMBL/GenBank/DDBJ databases">
        <authorList>
            <consortium name="ENA_rothamsted_submissions"/>
            <consortium name="culmorum"/>
            <person name="King R."/>
        </authorList>
    </citation>
    <scope>NUCLEOTIDE SEQUENCE</scope>
</reference>
<dbReference type="PROSITE" id="PS00010">
    <property type="entry name" value="ASX_HYDROXYL"/>
    <property type="match status" value="1"/>
</dbReference>
<dbReference type="Gene3D" id="2.10.25.10">
    <property type="entry name" value="Laminin"/>
    <property type="match status" value="1"/>
</dbReference>
<feature type="domain" description="EGF-like" evidence="7">
    <location>
        <begin position="86"/>
        <end position="122"/>
    </location>
</feature>
<dbReference type="FunFam" id="2.10.25.10:FF:000142">
    <property type="entry name" value="Crumbs cell polarity complex component 2"/>
    <property type="match status" value="1"/>
</dbReference>
<dbReference type="AlphaFoldDB" id="A0A9N9W7G9"/>
<dbReference type="CDD" id="cd00054">
    <property type="entry name" value="EGF_CA"/>
    <property type="match status" value="1"/>
</dbReference>
<evidence type="ECO:0000256" key="3">
    <source>
        <dbReference type="ARBA" id="ARBA00022737"/>
    </source>
</evidence>
<evidence type="ECO:0000256" key="6">
    <source>
        <dbReference type="PROSITE-ProRule" id="PRU00076"/>
    </source>
</evidence>
<dbReference type="PROSITE" id="PS00022">
    <property type="entry name" value="EGF_1"/>
    <property type="match status" value="1"/>
</dbReference>
<comment type="caution">
    <text evidence="6">Lacks conserved residue(s) required for the propagation of feature annotation.</text>
</comment>
<keyword evidence="9" id="KW-1185">Reference proteome</keyword>
<keyword evidence="3" id="KW-0677">Repeat</keyword>
<keyword evidence="2" id="KW-0732">Signal</keyword>
<organism evidence="8 9">
    <name type="scientific">Diatraea saccharalis</name>
    <name type="common">sugarcane borer</name>
    <dbReference type="NCBI Taxonomy" id="40085"/>
    <lineage>
        <taxon>Eukaryota</taxon>
        <taxon>Metazoa</taxon>
        <taxon>Ecdysozoa</taxon>
        <taxon>Arthropoda</taxon>
        <taxon>Hexapoda</taxon>
        <taxon>Insecta</taxon>
        <taxon>Pterygota</taxon>
        <taxon>Neoptera</taxon>
        <taxon>Endopterygota</taxon>
        <taxon>Lepidoptera</taxon>
        <taxon>Glossata</taxon>
        <taxon>Ditrysia</taxon>
        <taxon>Pyraloidea</taxon>
        <taxon>Crambidae</taxon>
        <taxon>Crambinae</taxon>
        <taxon>Diatraea</taxon>
    </lineage>
</organism>
<dbReference type="PANTHER" id="PTHR12916">
    <property type="entry name" value="CYTOCHROME C OXIDASE POLYPEPTIDE VIC-2"/>
    <property type="match status" value="1"/>
</dbReference>